<protein>
    <submittedName>
        <fullName evidence="2">NAD/FAD-utilizing enzyme</fullName>
    </submittedName>
</protein>
<name>A0A0U2JJF5_9ALTE</name>
<keyword evidence="1" id="KW-0812">Transmembrane</keyword>
<evidence type="ECO:0000256" key="1">
    <source>
        <dbReference type="SAM" id="Phobius"/>
    </source>
</evidence>
<feature type="transmembrane region" description="Helical" evidence="1">
    <location>
        <begin position="94"/>
        <end position="116"/>
    </location>
</feature>
<dbReference type="RefSeq" id="WP_062481900.1">
    <property type="nucleotide sequence ID" value="NZ_CP013650.1"/>
</dbReference>
<keyword evidence="1" id="KW-0472">Membrane</keyword>
<evidence type="ECO:0000313" key="2">
    <source>
        <dbReference type="EMBL" id="ALS99478.1"/>
    </source>
</evidence>
<keyword evidence="1" id="KW-1133">Transmembrane helix</keyword>
<dbReference type="KEGG" id="lal:AT746_15235"/>
<dbReference type="STRING" id="1526571.AT746_15235"/>
<feature type="transmembrane region" description="Helical" evidence="1">
    <location>
        <begin position="63"/>
        <end position="82"/>
    </location>
</feature>
<dbReference type="Proteomes" id="UP000068447">
    <property type="component" value="Chromosome"/>
</dbReference>
<dbReference type="AlphaFoldDB" id="A0A0U2JJF5"/>
<gene>
    <name evidence="2" type="ORF">AT746_15235</name>
</gene>
<organism evidence="2 3">
    <name type="scientific">Lacimicrobium alkaliphilum</name>
    <dbReference type="NCBI Taxonomy" id="1526571"/>
    <lineage>
        <taxon>Bacteria</taxon>
        <taxon>Pseudomonadati</taxon>
        <taxon>Pseudomonadota</taxon>
        <taxon>Gammaproteobacteria</taxon>
        <taxon>Alteromonadales</taxon>
        <taxon>Alteromonadaceae</taxon>
        <taxon>Lacimicrobium</taxon>
    </lineage>
</organism>
<dbReference type="EMBL" id="CP013650">
    <property type="protein sequence ID" value="ALS99478.1"/>
    <property type="molecule type" value="Genomic_DNA"/>
</dbReference>
<reference evidence="2 3" key="1">
    <citation type="submission" date="2015-12" db="EMBL/GenBank/DDBJ databases">
        <title>Complete genome of Lacimicrobium alkaliphilum KCTC 32984.</title>
        <authorList>
            <person name="Kim S.-G."/>
            <person name="Lee Y.-J."/>
        </authorList>
    </citation>
    <scope>NUCLEOTIDE SEQUENCE [LARGE SCALE GENOMIC DNA]</scope>
    <source>
        <strain evidence="2 3">YelD216</strain>
    </source>
</reference>
<evidence type="ECO:0000313" key="3">
    <source>
        <dbReference type="Proteomes" id="UP000068447"/>
    </source>
</evidence>
<proteinExistence type="predicted"/>
<accession>A0A0U2JJF5</accession>
<sequence length="185" mass="20745">MLRHYYISDDLDDLEAIENELESKGFSKPQIHVLSEKDAEVEKHHLHAIEAVLKQDVVHSTEIGAVFGAIGAAIILAVAYFLGWTETAAGWLPFVFLAVVVLGFCTWEGGLIGIQVPNYQFKRFQKLLKQGKHVLFVDLDAEQEAIVNEVVKHHPRLKHAGTGEATPGWVVKGQDKFQRFMKTMP</sequence>
<keyword evidence="3" id="KW-1185">Reference proteome</keyword>
<dbReference type="OrthoDB" id="5905880at2"/>